<keyword evidence="2" id="KW-0812">Transmembrane</keyword>
<proteinExistence type="predicted"/>
<feature type="region of interest" description="Disordered" evidence="1">
    <location>
        <begin position="215"/>
        <end position="234"/>
    </location>
</feature>
<feature type="region of interest" description="Disordered" evidence="1">
    <location>
        <begin position="98"/>
        <end position="134"/>
    </location>
</feature>
<feature type="compositionally biased region" description="Polar residues" evidence="1">
    <location>
        <begin position="176"/>
        <end position="185"/>
    </location>
</feature>
<keyword evidence="5" id="KW-1185">Reference proteome</keyword>
<evidence type="ECO:0000256" key="1">
    <source>
        <dbReference type="SAM" id="MobiDB-lite"/>
    </source>
</evidence>
<dbReference type="EMBL" id="CALTRL010000900">
    <property type="protein sequence ID" value="CAH7670026.1"/>
    <property type="molecule type" value="Genomic_DNA"/>
</dbReference>
<evidence type="ECO:0000256" key="2">
    <source>
        <dbReference type="SAM" id="Phobius"/>
    </source>
</evidence>
<feature type="transmembrane region" description="Helical" evidence="2">
    <location>
        <begin position="12"/>
        <end position="29"/>
    </location>
</feature>
<evidence type="ECO:0000313" key="5">
    <source>
        <dbReference type="Proteomes" id="UP001153365"/>
    </source>
</evidence>
<organism evidence="4 5">
    <name type="scientific">Phakopsora pachyrhizi</name>
    <name type="common">Asian soybean rust disease fungus</name>
    <dbReference type="NCBI Taxonomy" id="170000"/>
    <lineage>
        <taxon>Eukaryota</taxon>
        <taxon>Fungi</taxon>
        <taxon>Dikarya</taxon>
        <taxon>Basidiomycota</taxon>
        <taxon>Pucciniomycotina</taxon>
        <taxon>Pucciniomycetes</taxon>
        <taxon>Pucciniales</taxon>
        <taxon>Phakopsoraceae</taxon>
        <taxon>Phakopsora</taxon>
    </lineage>
</organism>
<keyword evidence="2" id="KW-1133">Transmembrane helix</keyword>
<feature type="compositionally biased region" description="Basic and acidic residues" evidence="1">
    <location>
        <begin position="158"/>
        <end position="175"/>
    </location>
</feature>
<evidence type="ECO:0000313" key="3">
    <source>
        <dbReference type="EMBL" id="CAH7670026.1"/>
    </source>
</evidence>
<dbReference type="AlphaFoldDB" id="A0AAV0AP96"/>
<sequence>MKPVGYTLNLKRLRLIITLILSSLIYGNLGSLDFFKASSSTCGSHMIDLNDPIPQPSNLINPSLSEGVLETLLSKRLKNQESNTGPLRIANFDLNEIPEDTGSEVNHNHEEHRSELESERHYGQTSKSQMIDPAHRTLSPVDTKFSSAVIGYVSTKPTSDHDQRINESKFVRDVTDSYSKNQVPKNQPKRRYDQKDKNQNSFKILKEKDTNSSKKILTKYGAQSRKRKKSDGSGEQYLFSEIKRKNMMMLSSAEKLKHKIYKNLNAYYLKSFKSLLMAKVKNTGPFDIQGENTYRSPYNRSLLGFIENNLENILPRELNKYKINNDFLKMIKKFFWNEEEGLFFLSEESFKEAVISLDSRSHSACSQRWIISSNSGSSKSKFSFSNVFAKFLTYDKLSRFFLNDEMRQIGYAKFAELNSKLQELTKGDIHIRRGVHAKIMRQTWNRMTSFLAYVHAINAIISPCHSKPLSYEQLVKHQEGAIDFFFQLHDNVEILCLESSDKKFRNIKLKRLTDKLDIEEEKRMAMKEIFRSHLRSDNASWLYIELWMIKCRPSLYEIMKHSSGGEIKFRSLANRVFLIMFSGMYSCTKCIESKKPIS</sequence>
<protein>
    <submittedName>
        <fullName evidence="4">Expressed protein</fullName>
    </submittedName>
</protein>
<dbReference type="EMBL" id="CALTRL010000915">
    <property type="protein sequence ID" value="CAH7670059.1"/>
    <property type="molecule type" value="Genomic_DNA"/>
</dbReference>
<feature type="region of interest" description="Disordered" evidence="1">
    <location>
        <begin position="155"/>
        <end position="208"/>
    </location>
</feature>
<dbReference type="Proteomes" id="UP001153365">
    <property type="component" value="Unassembled WGS sequence"/>
</dbReference>
<name>A0AAV0AP96_PHAPC</name>
<gene>
    <name evidence="3" type="ORF">PPACK8108_LOCUS4702</name>
    <name evidence="4" type="ORF">PPACK8108_LOCUS4735</name>
</gene>
<comment type="caution">
    <text evidence="4">The sequence shown here is derived from an EMBL/GenBank/DDBJ whole genome shotgun (WGS) entry which is preliminary data.</text>
</comment>
<keyword evidence="2" id="KW-0472">Membrane</keyword>
<accession>A0AAV0AP96</accession>
<evidence type="ECO:0000313" key="4">
    <source>
        <dbReference type="EMBL" id="CAH7670059.1"/>
    </source>
</evidence>
<feature type="compositionally biased region" description="Basic and acidic residues" evidence="1">
    <location>
        <begin position="190"/>
        <end position="208"/>
    </location>
</feature>
<reference evidence="4" key="1">
    <citation type="submission" date="2022-06" db="EMBL/GenBank/DDBJ databases">
        <authorList>
            <consortium name="SYNGENTA / RWTH Aachen University"/>
        </authorList>
    </citation>
    <scope>NUCLEOTIDE SEQUENCE</scope>
</reference>
<feature type="compositionally biased region" description="Basic and acidic residues" evidence="1">
    <location>
        <begin position="106"/>
        <end position="122"/>
    </location>
</feature>